<evidence type="ECO:0000313" key="6">
    <source>
        <dbReference type="Proteomes" id="UP000014227"/>
    </source>
</evidence>
<dbReference type="CDD" id="cd07938">
    <property type="entry name" value="DRE_TIM_HMGL"/>
    <property type="match status" value="1"/>
</dbReference>
<dbReference type="KEGG" id="ccz:CCALI_01438"/>
<dbReference type="PATRIC" id="fig|1303518.3.peg.1468"/>
<keyword evidence="2" id="KW-0479">Metal-binding</keyword>
<evidence type="ECO:0000259" key="4">
    <source>
        <dbReference type="PROSITE" id="PS50991"/>
    </source>
</evidence>
<evidence type="ECO:0000256" key="2">
    <source>
        <dbReference type="ARBA" id="ARBA00022723"/>
    </source>
</evidence>
<dbReference type="FunCoup" id="S0EY62">
    <property type="interactions" value="294"/>
</dbReference>
<dbReference type="PANTHER" id="PTHR42738:SF7">
    <property type="entry name" value="HYDROXYMETHYLGLUTARYL-COA LYASE"/>
    <property type="match status" value="1"/>
</dbReference>
<dbReference type="Pfam" id="PF00682">
    <property type="entry name" value="HMGL-like"/>
    <property type="match status" value="1"/>
</dbReference>
<evidence type="ECO:0000313" key="5">
    <source>
        <dbReference type="EMBL" id="CCW35254.1"/>
    </source>
</evidence>
<reference evidence="6" key="1">
    <citation type="submission" date="2013-03" db="EMBL/GenBank/DDBJ databases">
        <title>Genome sequence of Chthonomonas calidirosea, the first sequenced genome from the Armatimonadetes phylum (formally candidate division OP10).</title>
        <authorList>
            <person name="Lee K.C.Y."/>
            <person name="Morgan X.C."/>
            <person name="Dunfield P.F."/>
            <person name="Tamas I."/>
            <person name="Houghton K.M."/>
            <person name="Vyssotski M."/>
            <person name="Ryan J.L.J."/>
            <person name="Lagutin K."/>
            <person name="McDonald I.R."/>
            <person name="Stott M.B."/>
        </authorList>
    </citation>
    <scope>NUCLEOTIDE SEQUENCE [LARGE SCALE GENOMIC DNA]</scope>
    <source>
        <strain evidence="6">DSM 23976 / ICMP 18418 / T49</strain>
    </source>
</reference>
<protein>
    <submittedName>
        <fullName evidence="5">Hydroxymethylglutaryl-CoA lyase</fullName>
        <ecNumber evidence="5">4.1.3.4</ecNumber>
    </submittedName>
</protein>
<dbReference type="AlphaFoldDB" id="S0EY62"/>
<dbReference type="GO" id="GO:0046872">
    <property type="term" value="F:metal ion binding"/>
    <property type="evidence" value="ECO:0007669"/>
    <property type="project" value="UniProtKB-KW"/>
</dbReference>
<accession>S0EY62</accession>
<feature type="domain" description="Pyruvate carboxyltransferase" evidence="4">
    <location>
        <begin position="24"/>
        <end position="291"/>
    </location>
</feature>
<dbReference type="EMBL" id="HF951689">
    <property type="protein sequence ID" value="CCW35254.1"/>
    <property type="molecule type" value="Genomic_DNA"/>
</dbReference>
<dbReference type="FunFam" id="3.20.20.70:FF:000071">
    <property type="entry name" value="Hydroxymethylglutaryl-CoA lyase"/>
    <property type="match status" value="1"/>
</dbReference>
<dbReference type="NCBIfam" id="NF004283">
    <property type="entry name" value="PRK05692.1"/>
    <property type="match status" value="1"/>
</dbReference>
<dbReference type="GO" id="GO:0046951">
    <property type="term" value="P:ketone body biosynthetic process"/>
    <property type="evidence" value="ECO:0007669"/>
    <property type="project" value="TreeGrafter"/>
</dbReference>
<evidence type="ECO:0000256" key="1">
    <source>
        <dbReference type="ARBA" id="ARBA00009405"/>
    </source>
</evidence>
<dbReference type="InterPro" id="IPR043594">
    <property type="entry name" value="HMGL"/>
</dbReference>
<dbReference type="GO" id="GO:0006552">
    <property type="term" value="P:L-leucine catabolic process"/>
    <property type="evidence" value="ECO:0007669"/>
    <property type="project" value="TreeGrafter"/>
</dbReference>
<name>S0EY62_CHTCT</name>
<dbReference type="PROSITE" id="PS50991">
    <property type="entry name" value="PYR_CT"/>
    <property type="match status" value="1"/>
</dbReference>
<comment type="similarity">
    <text evidence="1">Belongs to the HMG-CoA lyase family.</text>
</comment>
<organism evidence="5 6">
    <name type="scientific">Chthonomonas calidirosea (strain DSM 23976 / ICMP 18418 / T49)</name>
    <dbReference type="NCBI Taxonomy" id="1303518"/>
    <lineage>
        <taxon>Bacteria</taxon>
        <taxon>Bacillati</taxon>
        <taxon>Armatimonadota</taxon>
        <taxon>Chthonomonadia</taxon>
        <taxon>Chthonomonadales</taxon>
        <taxon>Chthonomonadaceae</taxon>
        <taxon>Chthonomonas</taxon>
    </lineage>
</organism>
<dbReference type="InterPro" id="IPR000891">
    <property type="entry name" value="PYR_CT"/>
</dbReference>
<sequence>MQDSDFVERVRAVSGHLAKVPRRVRLVEVGPRDGLQNESVVLPTEVKARYISLLSEAGFSEIEITSFVSPKRVPALADAEALCGQLRFSSGVRYTGLVPNRRGLERALAAGVRSVAVLAAASETFSQRNIGMGVREALEEIRAVCREAQQEGVRVRGYVSTAFYCPYEGRISPLQVRSVVEALLEIGVAEVSLADTIGHAVPTDVVELLEVLAPILPWERVALHFHDTWGLALANVLTGLELGIATFDAASGGAGGCPFAPGAAGNVATEDLLVLLQGMGIETGVVLEKVVEASRYLESHLGKLLPGRYLRAIGS</sequence>
<dbReference type="SUPFAM" id="SSF51569">
    <property type="entry name" value="Aldolase"/>
    <property type="match status" value="1"/>
</dbReference>
<dbReference type="InParanoid" id="S0EY62"/>
<proteinExistence type="inferred from homology"/>
<dbReference type="GO" id="GO:0004419">
    <property type="term" value="F:hydroxymethylglutaryl-CoA lyase activity"/>
    <property type="evidence" value="ECO:0007669"/>
    <property type="project" value="UniProtKB-EC"/>
</dbReference>
<dbReference type="EC" id="4.1.3.4" evidence="5"/>
<keyword evidence="3 5" id="KW-0456">Lyase</keyword>
<dbReference type="RefSeq" id="WP_016482792.1">
    <property type="nucleotide sequence ID" value="NC_021487.1"/>
</dbReference>
<gene>
    <name evidence="5" type="ORF">CCALI_01438</name>
</gene>
<dbReference type="STRING" id="454171.CP488_02658"/>
<dbReference type="HOGENOM" id="CLU_022138_3_2_0"/>
<dbReference type="Proteomes" id="UP000014227">
    <property type="component" value="Chromosome I"/>
</dbReference>
<keyword evidence="6" id="KW-1185">Reference proteome</keyword>
<dbReference type="InterPro" id="IPR013785">
    <property type="entry name" value="Aldolase_TIM"/>
</dbReference>
<dbReference type="PANTHER" id="PTHR42738">
    <property type="entry name" value="HYDROXYMETHYLGLUTARYL-COA LYASE"/>
    <property type="match status" value="1"/>
</dbReference>
<dbReference type="eggNOG" id="COG0119">
    <property type="taxonomic scope" value="Bacteria"/>
</dbReference>
<dbReference type="Gene3D" id="3.20.20.70">
    <property type="entry name" value="Aldolase class I"/>
    <property type="match status" value="1"/>
</dbReference>
<evidence type="ECO:0000256" key="3">
    <source>
        <dbReference type="ARBA" id="ARBA00023239"/>
    </source>
</evidence>